<dbReference type="EMBL" id="AP019769">
    <property type="protein sequence ID" value="BBL45292.1"/>
    <property type="molecule type" value="Genomic_DNA"/>
</dbReference>
<dbReference type="GO" id="GO:0046872">
    <property type="term" value="F:metal ion binding"/>
    <property type="evidence" value="ECO:0007669"/>
    <property type="project" value="InterPro"/>
</dbReference>
<dbReference type="PANTHER" id="PTHR21621:SF0">
    <property type="entry name" value="BETA-CITRYLGLUTAMATE SYNTHASE B-RELATED"/>
    <property type="match status" value="1"/>
</dbReference>
<feature type="domain" description="ATP-grasp" evidence="2">
    <location>
        <begin position="96"/>
        <end position="277"/>
    </location>
</feature>
<dbReference type="GO" id="GO:0009432">
    <property type="term" value="P:SOS response"/>
    <property type="evidence" value="ECO:0007669"/>
    <property type="project" value="TreeGrafter"/>
</dbReference>
<evidence type="ECO:0000313" key="3">
    <source>
        <dbReference type="EMBL" id="BBL45292.1"/>
    </source>
</evidence>
<evidence type="ECO:0000313" key="4">
    <source>
        <dbReference type="Proteomes" id="UP001055553"/>
    </source>
</evidence>
<dbReference type="Proteomes" id="UP001055553">
    <property type="component" value="Chromosome"/>
</dbReference>
<proteinExistence type="predicted"/>
<evidence type="ECO:0000256" key="1">
    <source>
        <dbReference type="PROSITE-ProRule" id="PRU00409"/>
    </source>
</evidence>
<dbReference type="GO" id="GO:0005737">
    <property type="term" value="C:cytoplasm"/>
    <property type="evidence" value="ECO:0007669"/>
    <property type="project" value="TreeGrafter"/>
</dbReference>
<evidence type="ECO:0000259" key="2">
    <source>
        <dbReference type="PROSITE" id="PS50975"/>
    </source>
</evidence>
<dbReference type="RefSeq" id="WP_258393331.1">
    <property type="nucleotide sequence ID" value="NZ_AP019769.1"/>
</dbReference>
<dbReference type="KEGG" id="naer:MJ1_0117"/>
<keyword evidence="1" id="KW-0547">Nucleotide-binding</keyword>
<dbReference type="InterPro" id="IPR011761">
    <property type="entry name" value="ATP-grasp"/>
</dbReference>
<organism evidence="3 4">
    <name type="scientific">Nanobdella aerobiophila</name>
    <dbReference type="NCBI Taxonomy" id="2586965"/>
    <lineage>
        <taxon>Archaea</taxon>
        <taxon>Nanobdellota</taxon>
        <taxon>Nanobdellia</taxon>
        <taxon>Nanobdellales</taxon>
        <taxon>Nanobdellaceae</taxon>
        <taxon>Nanobdella</taxon>
    </lineage>
</organism>
<dbReference type="PANTHER" id="PTHR21621">
    <property type="entry name" value="RIBOSOMAL PROTEIN S6 MODIFICATION PROTEIN"/>
    <property type="match status" value="1"/>
</dbReference>
<dbReference type="Gene3D" id="3.30.470.20">
    <property type="entry name" value="ATP-grasp fold, B domain"/>
    <property type="match status" value="1"/>
</dbReference>
<dbReference type="GO" id="GO:0018169">
    <property type="term" value="F:ribosomal S6-glutamic acid ligase activity"/>
    <property type="evidence" value="ECO:0007669"/>
    <property type="project" value="TreeGrafter"/>
</dbReference>
<protein>
    <submittedName>
        <fullName evidence="3">Alpha-L-glutamate ligase</fullName>
    </submittedName>
</protein>
<dbReference type="GeneID" id="74568068"/>
<dbReference type="InterPro" id="IPR013815">
    <property type="entry name" value="ATP_grasp_subdomain_1"/>
</dbReference>
<dbReference type="SUPFAM" id="SSF56059">
    <property type="entry name" value="Glutathione synthetase ATP-binding domain-like"/>
    <property type="match status" value="1"/>
</dbReference>
<accession>A0A915S9V2</accession>
<keyword evidence="3" id="KW-0436">Ligase</keyword>
<dbReference type="Gene3D" id="3.30.1490.20">
    <property type="entry name" value="ATP-grasp fold, A domain"/>
    <property type="match status" value="1"/>
</dbReference>
<reference evidence="4" key="1">
    <citation type="journal article" date="2022" name="Int. J. Syst. Evol. Microbiol.">
        <title>Nanobdella aerobiophila gen. nov., sp. nov., a thermoacidophilic, obligate ectosymbiotic archaeon, and proposal of Nanobdellaceae fam. nov., Nanobdellales ord. nov. and Nanobdellia class. nov.</title>
        <authorList>
            <person name="Kato S."/>
            <person name="Ogasawara A."/>
            <person name="Itoh T."/>
            <person name="Sakai H.D."/>
            <person name="Shimizu M."/>
            <person name="Yuki M."/>
            <person name="Kaneko M."/>
            <person name="Takashina T."/>
            <person name="Ohkuma M."/>
        </authorList>
    </citation>
    <scope>NUCLEOTIDE SEQUENCE [LARGE SCALE GENOMIC DNA]</scope>
    <source>
        <strain evidence="4">MJ1</strain>
    </source>
</reference>
<gene>
    <name evidence="3" type="ORF">MJ1_0117</name>
</gene>
<dbReference type="GO" id="GO:0005524">
    <property type="term" value="F:ATP binding"/>
    <property type="evidence" value="ECO:0007669"/>
    <property type="project" value="UniProtKB-UniRule"/>
</dbReference>
<keyword evidence="1" id="KW-0067">ATP-binding</keyword>
<name>A0A915S9V2_9ARCH</name>
<sequence length="279" mass="33917">MKKIAILIRQNLEDYRIKRFYDEISGYNNIDIVEAYKYLVYPYENTKILEYDNFYFYLGMTFTYDSNILANYLNDNGKNVINKLHINNQIASKTFFYDKLRKYIKIPKFYKIYSVKNIRFILEKLSFPIMVKHQFIHRGEFVFKINNEEELYNFLDEYLENKRDIKHLIFQEYIPYEKDIRVIFIGKPFGAMQRINNESYKANISQGGRGKEYKIDKEIEEISYKISEKMDLQIFAFDLLLKENTYYLIDIHNIFQFEGFEKYLNKNLVKGILDYLNEI</sequence>
<dbReference type="PROSITE" id="PS50975">
    <property type="entry name" value="ATP_GRASP"/>
    <property type="match status" value="1"/>
</dbReference>
<keyword evidence="4" id="KW-1185">Reference proteome</keyword>
<dbReference type="AlphaFoldDB" id="A0A915S9V2"/>
<dbReference type="InterPro" id="IPR013651">
    <property type="entry name" value="ATP-grasp_RimK-type"/>
</dbReference>
<dbReference type="Pfam" id="PF08443">
    <property type="entry name" value="RimK"/>
    <property type="match status" value="1"/>
</dbReference>